<evidence type="ECO:0000256" key="4">
    <source>
        <dbReference type="ARBA" id="ARBA00023163"/>
    </source>
</evidence>
<dbReference type="InterPro" id="IPR038566">
    <property type="entry name" value="Mediator_Med6_sf"/>
</dbReference>
<sequence>MDSTDESTNSFFFRDEKFIKQYRLTIRNIMPYFRLSGFYDKTSVNELLIMQNRPLDQLDKRNGISFYPSFASLRNGRTFDKEELEKPENQVVIIEQGLVIIDKVERLGNEKSTLAKYYILDGSIYQAPDLYSIMSCRIRSAMFHVRESIREVKNMFEWNLQTGYRKKIAADETETPYTFNQSEIKNINVELGDEFKLQTKLLDELLSQIGITKVNQ</sequence>
<evidence type="ECO:0000313" key="8">
    <source>
        <dbReference type="Proteomes" id="UP001470230"/>
    </source>
</evidence>
<dbReference type="Proteomes" id="UP001470230">
    <property type="component" value="Unassembled WGS sequence"/>
</dbReference>
<reference evidence="7 8" key="1">
    <citation type="submission" date="2024-04" db="EMBL/GenBank/DDBJ databases">
        <title>Tritrichomonas musculus Genome.</title>
        <authorList>
            <person name="Alves-Ferreira E."/>
            <person name="Grigg M."/>
            <person name="Lorenzi H."/>
            <person name="Galac M."/>
        </authorList>
    </citation>
    <scope>NUCLEOTIDE SEQUENCE [LARGE SCALE GENOMIC DNA]</scope>
    <source>
        <strain evidence="7 8">EAF2021</strain>
    </source>
</reference>
<keyword evidence="5 6" id="KW-0539">Nucleus</keyword>
<organism evidence="7 8">
    <name type="scientific">Tritrichomonas musculus</name>
    <dbReference type="NCBI Taxonomy" id="1915356"/>
    <lineage>
        <taxon>Eukaryota</taxon>
        <taxon>Metamonada</taxon>
        <taxon>Parabasalia</taxon>
        <taxon>Tritrichomonadida</taxon>
        <taxon>Tritrichomonadidae</taxon>
        <taxon>Tritrichomonas</taxon>
    </lineage>
</organism>
<dbReference type="EMBL" id="JAPFFF010000005">
    <property type="protein sequence ID" value="KAK8889225.1"/>
    <property type="molecule type" value="Genomic_DNA"/>
</dbReference>
<keyword evidence="8" id="KW-1185">Reference proteome</keyword>
<protein>
    <recommendedName>
        <fullName evidence="6">Mediator of RNA polymerase II transcription subunit 6</fullName>
    </recommendedName>
    <alternativeName>
        <fullName evidence="6">Mediator complex subunit 6</fullName>
    </alternativeName>
</protein>
<proteinExistence type="inferred from homology"/>
<comment type="subcellular location">
    <subcellularLocation>
        <location evidence="1 6">Nucleus</location>
    </subcellularLocation>
</comment>
<dbReference type="Pfam" id="PF04934">
    <property type="entry name" value="Med6"/>
    <property type="match status" value="1"/>
</dbReference>
<keyword evidence="3 6" id="KW-0805">Transcription regulation</keyword>
<keyword evidence="4 6" id="KW-0804">Transcription</keyword>
<comment type="subunit">
    <text evidence="6">Component of the Mediator complex.</text>
</comment>
<keyword evidence="6" id="KW-0010">Activator</keyword>
<dbReference type="PANTHER" id="PTHR13104">
    <property type="entry name" value="MED-6-RELATED"/>
    <property type="match status" value="1"/>
</dbReference>
<comment type="similarity">
    <text evidence="2 6">Belongs to the Mediator complex subunit 6 family.</text>
</comment>
<comment type="function">
    <text evidence="6">Component of the Mediator complex, a coactivator involved in the regulated transcription of nearly all RNA polymerase II-dependent genes. Mediator functions as a bridge to convey information from gene-specific regulatory proteins to the basal RNA polymerase II transcription machinery. Mediator is recruited to promoters by direct interactions with regulatory proteins and serves as a scaffold for the assembly of a functional preinitiation complex with RNA polymerase II and the general transcription factors.</text>
</comment>
<comment type="caution">
    <text evidence="7">The sequence shown here is derived from an EMBL/GenBank/DDBJ whole genome shotgun (WGS) entry which is preliminary data.</text>
</comment>
<dbReference type="Gene3D" id="3.10.450.580">
    <property type="entry name" value="Mediator complex, subunit Med6"/>
    <property type="match status" value="1"/>
</dbReference>
<evidence type="ECO:0000256" key="6">
    <source>
        <dbReference type="RuleBase" id="RU364143"/>
    </source>
</evidence>
<dbReference type="InterPro" id="IPR007018">
    <property type="entry name" value="Mediator_Med6"/>
</dbReference>
<evidence type="ECO:0000313" key="7">
    <source>
        <dbReference type="EMBL" id="KAK8889225.1"/>
    </source>
</evidence>
<gene>
    <name evidence="6" type="primary">MED6</name>
    <name evidence="7" type="ORF">M9Y10_033971</name>
</gene>
<evidence type="ECO:0000256" key="1">
    <source>
        <dbReference type="ARBA" id="ARBA00004123"/>
    </source>
</evidence>
<evidence type="ECO:0000256" key="3">
    <source>
        <dbReference type="ARBA" id="ARBA00023015"/>
    </source>
</evidence>
<evidence type="ECO:0000256" key="5">
    <source>
        <dbReference type="ARBA" id="ARBA00023242"/>
    </source>
</evidence>
<accession>A0ABR2KDN7</accession>
<evidence type="ECO:0000256" key="2">
    <source>
        <dbReference type="ARBA" id="ARBA00007526"/>
    </source>
</evidence>
<name>A0ABR2KDN7_9EUKA</name>